<dbReference type="EMBL" id="JAWDJW010001632">
    <property type="protein sequence ID" value="KAK3078760.1"/>
    <property type="molecule type" value="Genomic_DNA"/>
</dbReference>
<protein>
    <submittedName>
        <fullName evidence="1">Uncharacterized protein</fullName>
    </submittedName>
</protein>
<keyword evidence="2" id="KW-1185">Reference proteome</keyword>
<accession>A0ACC3DPZ0</accession>
<name>A0ACC3DPZ0_9PEZI</name>
<evidence type="ECO:0000313" key="1">
    <source>
        <dbReference type="EMBL" id="KAK3078760.1"/>
    </source>
</evidence>
<evidence type="ECO:0000313" key="2">
    <source>
        <dbReference type="Proteomes" id="UP001186974"/>
    </source>
</evidence>
<feature type="non-terminal residue" evidence="1">
    <location>
        <position position="427"/>
    </location>
</feature>
<comment type="caution">
    <text evidence="1">The sequence shown here is derived from an EMBL/GenBank/DDBJ whole genome shotgun (WGS) entry which is preliminary data.</text>
</comment>
<reference evidence="1" key="1">
    <citation type="submission" date="2024-09" db="EMBL/GenBank/DDBJ databases">
        <title>Black Yeasts Isolated from many extreme environments.</title>
        <authorList>
            <person name="Coleine C."/>
            <person name="Stajich J.E."/>
            <person name="Selbmann L."/>
        </authorList>
    </citation>
    <scope>NUCLEOTIDE SEQUENCE</scope>
    <source>
        <strain evidence="1">CCFEE 5737</strain>
    </source>
</reference>
<sequence>MPPTSSKSKGKAQSRDARRSRSRNSTPVSVIVDAPSSGYLQTSIGQLASPADSIMEDLFDRSTSGSAIPTASVLGSMLENVKQQLVSVIKTRGEASDRLMRELAQKRKDRVDQSREKERAEKAAEERRRTKEIKKKEERPLAVGAHGVARQDGVDLHKNASSNLSSPLTQPSPSATAAAGAADSPLSPTNTNSPHQPPPAPVVQHFEVFGSDPLHHPDPTVYHIRDLTDDMMEEEKKQILCVTEYPKSDLHDLTAGTPPDKDFSNAKPNNQVTAQAFANFVEPYIRPLTEEDLSFLKERGDREKPFVMPARGARHYKEIWAEEDGQMHIDTNNLFDQPRNEARGSFDDMDDTKAETDDISTGPVVARLLSMMRPERRGDTDTNGDTSMMNGDTDTNGDHANNESNTASPASATYLPESTLPSWKTNP</sequence>
<dbReference type="Proteomes" id="UP001186974">
    <property type="component" value="Unassembled WGS sequence"/>
</dbReference>
<proteinExistence type="predicted"/>
<organism evidence="1 2">
    <name type="scientific">Coniosporium uncinatum</name>
    <dbReference type="NCBI Taxonomy" id="93489"/>
    <lineage>
        <taxon>Eukaryota</taxon>
        <taxon>Fungi</taxon>
        <taxon>Dikarya</taxon>
        <taxon>Ascomycota</taxon>
        <taxon>Pezizomycotina</taxon>
        <taxon>Dothideomycetes</taxon>
        <taxon>Dothideomycetes incertae sedis</taxon>
        <taxon>Coniosporium</taxon>
    </lineage>
</organism>
<gene>
    <name evidence="1" type="ORF">LTS18_006681</name>
</gene>